<accession>A0A7W9AFX0</accession>
<proteinExistence type="predicted"/>
<dbReference type="Proteomes" id="UP000549617">
    <property type="component" value="Unassembled WGS sequence"/>
</dbReference>
<dbReference type="AlphaFoldDB" id="A0A7W9AFX0"/>
<evidence type="ECO:0000313" key="2">
    <source>
        <dbReference type="Proteomes" id="UP000549617"/>
    </source>
</evidence>
<evidence type="ECO:0000313" key="1">
    <source>
        <dbReference type="EMBL" id="MBB5684922.1"/>
    </source>
</evidence>
<keyword evidence="2" id="KW-1185">Reference proteome</keyword>
<dbReference type="RefSeq" id="WP_184015653.1">
    <property type="nucleotide sequence ID" value="NZ_JACIJC010000001.1"/>
</dbReference>
<gene>
    <name evidence="1" type="ORF">FHS49_000913</name>
</gene>
<name>A0A7W9AFX0_9SPHN</name>
<protein>
    <submittedName>
        <fullName evidence="1">Uncharacterized protein YdeI (YjbR/CyaY-like superfamily)</fullName>
    </submittedName>
</protein>
<sequence length="194" mass="21131">MNEIRAGLSIIAFAETATFEIWLEAQNTNAPGLWLKLAKKGAPEPTISKSEAIDAALCHGWIDGQLDKYDSHYWLIRFTPRKPRSKWSEVNRTRASELIAEGRMGAAGLAQVEAAKADGRWDAAYGPASTAEVPPDLAAALADNMKAAAFFATLKGANRYAILYRIGAVKKVETRARKIADFVDMLGRGETIHG</sequence>
<reference evidence="1 2" key="1">
    <citation type="submission" date="2020-08" db="EMBL/GenBank/DDBJ databases">
        <title>Genomic Encyclopedia of Type Strains, Phase IV (KMG-IV): sequencing the most valuable type-strain genomes for metagenomic binning, comparative biology and taxonomic classification.</title>
        <authorList>
            <person name="Goeker M."/>
        </authorList>
    </citation>
    <scope>NUCLEOTIDE SEQUENCE [LARGE SCALE GENOMIC DNA]</scope>
    <source>
        <strain evidence="1 2">DSM 25079</strain>
    </source>
</reference>
<organism evidence="1 2">
    <name type="scientific">Sphingobium boeckii</name>
    <dbReference type="NCBI Taxonomy" id="1082345"/>
    <lineage>
        <taxon>Bacteria</taxon>
        <taxon>Pseudomonadati</taxon>
        <taxon>Pseudomonadota</taxon>
        <taxon>Alphaproteobacteria</taxon>
        <taxon>Sphingomonadales</taxon>
        <taxon>Sphingomonadaceae</taxon>
        <taxon>Sphingobium</taxon>
    </lineage>
</organism>
<dbReference type="EMBL" id="JACIJC010000001">
    <property type="protein sequence ID" value="MBB5684922.1"/>
    <property type="molecule type" value="Genomic_DNA"/>
</dbReference>
<dbReference type="Pfam" id="PF13376">
    <property type="entry name" value="OmdA"/>
    <property type="match status" value="1"/>
</dbReference>
<comment type="caution">
    <text evidence="1">The sequence shown here is derived from an EMBL/GenBank/DDBJ whole genome shotgun (WGS) entry which is preliminary data.</text>
</comment>